<dbReference type="RefSeq" id="WP_189495419.1">
    <property type="nucleotide sequence ID" value="NZ_BMZT01000003.1"/>
</dbReference>
<dbReference type="InterPro" id="IPR011006">
    <property type="entry name" value="CheY-like_superfamily"/>
</dbReference>
<accession>A0ABV6SYN3</accession>
<dbReference type="SUPFAM" id="SSF141868">
    <property type="entry name" value="EAL domain-like"/>
    <property type="match status" value="1"/>
</dbReference>
<dbReference type="PANTHER" id="PTHR33121">
    <property type="entry name" value="CYCLIC DI-GMP PHOSPHODIESTERASE PDEF"/>
    <property type="match status" value="1"/>
</dbReference>
<feature type="domain" description="EAL" evidence="3">
    <location>
        <begin position="146"/>
        <end position="401"/>
    </location>
</feature>
<dbReference type="Pfam" id="PF00563">
    <property type="entry name" value="EAL"/>
    <property type="match status" value="1"/>
</dbReference>
<dbReference type="SMART" id="SM00448">
    <property type="entry name" value="REC"/>
    <property type="match status" value="1"/>
</dbReference>
<dbReference type="Gene3D" id="3.40.50.2300">
    <property type="match status" value="1"/>
</dbReference>
<dbReference type="PANTHER" id="PTHR33121:SF79">
    <property type="entry name" value="CYCLIC DI-GMP PHOSPHODIESTERASE PDED-RELATED"/>
    <property type="match status" value="1"/>
</dbReference>
<comment type="caution">
    <text evidence="4">The sequence shown here is derived from an EMBL/GenBank/DDBJ whole genome shotgun (WGS) entry which is preliminary data.</text>
</comment>
<dbReference type="InterPro" id="IPR001789">
    <property type="entry name" value="Sig_transdc_resp-reg_receiver"/>
</dbReference>
<keyword evidence="5" id="KW-1185">Reference proteome</keyword>
<feature type="domain" description="Response regulatory" evidence="2">
    <location>
        <begin position="2"/>
        <end position="129"/>
    </location>
</feature>
<protein>
    <submittedName>
        <fullName evidence="4">EAL domain-containing protein</fullName>
    </submittedName>
</protein>
<reference evidence="4 5" key="1">
    <citation type="submission" date="2024-09" db="EMBL/GenBank/DDBJ databases">
        <authorList>
            <person name="Sun Q."/>
            <person name="Mori K."/>
        </authorList>
    </citation>
    <scope>NUCLEOTIDE SEQUENCE [LARGE SCALE GENOMIC DNA]</scope>
    <source>
        <strain evidence="4 5">KCTC 52403</strain>
    </source>
</reference>
<dbReference type="PROSITE" id="PS50883">
    <property type="entry name" value="EAL"/>
    <property type="match status" value="1"/>
</dbReference>
<dbReference type="Proteomes" id="UP001589898">
    <property type="component" value="Unassembled WGS sequence"/>
</dbReference>
<dbReference type="SUPFAM" id="SSF52172">
    <property type="entry name" value="CheY-like"/>
    <property type="match status" value="1"/>
</dbReference>
<dbReference type="CDD" id="cd01948">
    <property type="entry name" value="EAL"/>
    <property type="match status" value="1"/>
</dbReference>
<dbReference type="InterPro" id="IPR001633">
    <property type="entry name" value="EAL_dom"/>
</dbReference>
<dbReference type="Gene3D" id="3.20.20.450">
    <property type="entry name" value="EAL domain"/>
    <property type="match status" value="1"/>
</dbReference>
<proteinExistence type="predicted"/>
<dbReference type="InterPro" id="IPR050706">
    <property type="entry name" value="Cyclic-di-GMP_PDE-like"/>
</dbReference>
<evidence type="ECO:0000313" key="4">
    <source>
        <dbReference type="EMBL" id="MFC0718547.1"/>
    </source>
</evidence>
<dbReference type="EMBL" id="JBHLTF010000032">
    <property type="protein sequence ID" value="MFC0718547.1"/>
    <property type="molecule type" value="Genomic_DNA"/>
</dbReference>
<dbReference type="Pfam" id="PF00072">
    <property type="entry name" value="Response_reg"/>
    <property type="match status" value="1"/>
</dbReference>
<dbReference type="SMART" id="SM00052">
    <property type="entry name" value="EAL"/>
    <property type="match status" value="1"/>
</dbReference>
<keyword evidence="1" id="KW-0597">Phosphoprotein</keyword>
<name>A0ABV6SYN3_9GAMM</name>
<sequence length="410" mass="44366">MKILVVDDDDFTTRLLHIQLRAMGLKKSGYSGIELCSRGEDGLARVLADPAGFGLVFCDLRMPGMDGVEFVRHLAEGGFTGALVLMSGAEPRVLQAAEQVARAQRLNVLGTLSKPVQPQALQDILRHADAPAGPAGDADAAAPRFSARDASALEAAITSGELFNFYQPKVDLVSGEVVGVEALARWQQRGRGIVMPAEFVPLAEWAGLIRPLARVVLSNALHDARHWSAAGRELDVAVNLTMANLATLDMPERVARLATAADFPLERLVLELSEAHLPTQAQPQARLDIMTRLRLKGIRLSIDEFGTGFSNLSQLRDIPFSELKIDRGFVRGVARDASRRAIVQAALALARELDVQAVAVGLESVEDFACLRDLGCRMGQGVLFAEPMPAAEIMRWTTDWPARRDGLLAA</sequence>
<feature type="modified residue" description="4-aspartylphosphate" evidence="1">
    <location>
        <position position="59"/>
    </location>
</feature>
<evidence type="ECO:0000259" key="3">
    <source>
        <dbReference type="PROSITE" id="PS50883"/>
    </source>
</evidence>
<evidence type="ECO:0000259" key="2">
    <source>
        <dbReference type="PROSITE" id="PS50110"/>
    </source>
</evidence>
<dbReference type="PROSITE" id="PS50110">
    <property type="entry name" value="RESPONSE_REGULATORY"/>
    <property type="match status" value="1"/>
</dbReference>
<evidence type="ECO:0000313" key="5">
    <source>
        <dbReference type="Proteomes" id="UP001589898"/>
    </source>
</evidence>
<organism evidence="4 5">
    <name type="scientific">Luteimonas padinae</name>
    <dbReference type="NCBI Taxonomy" id="1714359"/>
    <lineage>
        <taxon>Bacteria</taxon>
        <taxon>Pseudomonadati</taxon>
        <taxon>Pseudomonadota</taxon>
        <taxon>Gammaproteobacteria</taxon>
        <taxon>Lysobacterales</taxon>
        <taxon>Lysobacteraceae</taxon>
        <taxon>Luteimonas</taxon>
    </lineage>
</organism>
<dbReference type="InterPro" id="IPR035919">
    <property type="entry name" value="EAL_sf"/>
</dbReference>
<evidence type="ECO:0000256" key="1">
    <source>
        <dbReference type="PROSITE-ProRule" id="PRU00169"/>
    </source>
</evidence>
<gene>
    <name evidence="4" type="ORF">ACFFFU_12455</name>
</gene>